<feature type="compositionally biased region" description="Gly residues" evidence="1">
    <location>
        <begin position="1"/>
        <end position="10"/>
    </location>
</feature>
<sequence>MCKVRGGGCEGSQWGIDRQDGRHPRIRRSGSPTTSNGPGNHEVEGVRKVPGRRPPEAVGACEGQQATIPYVNQQRSKRVARATDKLVDQENDAQPTN</sequence>
<name>A0ABD1YZ11_9MARC</name>
<dbReference type="AlphaFoldDB" id="A0ABD1YZ11"/>
<evidence type="ECO:0000256" key="1">
    <source>
        <dbReference type="SAM" id="MobiDB-lite"/>
    </source>
</evidence>
<evidence type="ECO:0000313" key="2">
    <source>
        <dbReference type="EMBL" id="KAL2635624.1"/>
    </source>
</evidence>
<proteinExistence type="predicted"/>
<dbReference type="EMBL" id="JBHFFA010000003">
    <property type="protein sequence ID" value="KAL2635624.1"/>
    <property type="molecule type" value="Genomic_DNA"/>
</dbReference>
<comment type="caution">
    <text evidence="2">The sequence shown here is derived from an EMBL/GenBank/DDBJ whole genome shotgun (WGS) entry which is preliminary data.</text>
</comment>
<accession>A0ABD1YZ11</accession>
<gene>
    <name evidence="2" type="ORF">R1flu_007103</name>
</gene>
<reference evidence="2 3" key="1">
    <citation type="submission" date="2024-09" db="EMBL/GenBank/DDBJ databases">
        <title>Chromosome-scale assembly of Riccia fluitans.</title>
        <authorList>
            <person name="Paukszto L."/>
            <person name="Sawicki J."/>
            <person name="Karawczyk K."/>
            <person name="Piernik-Szablinska J."/>
            <person name="Szczecinska M."/>
            <person name="Mazdziarz M."/>
        </authorList>
    </citation>
    <scope>NUCLEOTIDE SEQUENCE [LARGE SCALE GENOMIC DNA]</scope>
    <source>
        <strain evidence="2">Rf_01</strain>
        <tissue evidence="2">Aerial parts of the thallus</tissue>
    </source>
</reference>
<evidence type="ECO:0000313" key="3">
    <source>
        <dbReference type="Proteomes" id="UP001605036"/>
    </source>
</evidence>
<feature type="region of interest" description="Disordered" evidence="1">
    <location>
        <begin position="1"/>
        <end position="97"/>
    </location>
</feature>
<feature type="compositionally biased region" description="Polar residues" evidence="1">
    <location>
        <begin position="64"/>
        <end position="74"/>
    </location>
</feature>
<protein>
    <submittedName>
        <fullName evidence="2">Uncharacterized protein</fullName>
    </submittedName>
</protein>
<dbReference type="Proteomes" id="UP001605036">
    <property type="component" value="Unassembled WGS sequence"/>
</dbReference>
<keyword evidence="3" id="KW-1185">Reference proteome</keyword>
<organism evidence="2 3">
    <name type="scientific">Riccia fluitans</name>
    <dbReference type="NCBI Taxonomy" id="41844"/>
    <lineage>
        <taxon>Eukaryota</taxon>
        <taxon>Viridiplantae</taxon>
        <taxon>Streptophyta</taxon>
        <taxon>Embryophyta</taxon>
        <taxon>Marchantiophyta</taxon>
        <taxon>Marchantiopsida</taxon>
        <taxon>Marchantiidae</taxon>
        <taxon>Marchantiales</taxon>
        <taxon>Ricciaceae</taxon>
        <taxon>Riccia</taxon>
    </lineage>
</organism>